<feature type="domain" description="NADH-ubiquinone oxidoreductase 21kDa subunit N-terminal" evidence="1">
    <location>
        <begin position="84"/>
        <end position="119"/>
    </location>
</feature>
<evidence type="ECO:0000313" key="3">
    <source>
        <dbReference type="EMBL" id="KAJ4474611.1"/>
    </source>
</evidence>
<dbReference type="Pfam" id="PF12853">
    <property type="entry name" value="NADH_u_ox_C"/>
    <property type="match status" value="1"/>
</dbReference>
<dbReference type="EMBL" id="JANVFS010000023">
    <property type="protein sequence ID" value="KAJ4474611.1"/>
    <property type="molecule type" value="Genomic_DNA"/>
</dbReference>
<feature type="domain" description="NADH-ubiquinone oxidoreductase 21kDa subunit C-terminal fungi" evidence="2">
    <location>
        <begin position="130"/>
        <end position="189"/>
    </location>
</feature>
<dbReference type="PANTHER" id="PTHR34062:SF1">
    <property type="entry name" value="NADH-UBIQUINONE OXIDOREDUCTASE 21KDA SUBUNIT N-TERMINAL DOMAIN-CONTAINING PROTEIN"/>
    <property type="match status" value="1"/>
</dbReference>
<proteinExistence type="predicted"/>
<feature type="domain" description="NADH-ubiquinone oxidoreductase 21kDa subunit N-terminal" evidence="1">
    <location>
        <begin position="8"/>
        <end position="56"/>
    </location>
</feature>
<comment type="caution">
    <text evidence="3">The sequence shown here is derived from an EMBL/GenBank/DDBJ whole genome shotgun (WGS) entry which is preliminary data.</text>
</comment>
<protein>
    <submittedName>
        <fullName evidence="3">NADH-ubiquinone oxidoreductase complex I, 21 kDa subunit-domain-containing protein</fullName>
    </submittedName>
</protein>
<dbReference type="AlphaFoldDB" id="A0A9W9A6A7"/>
<dbReference type="InterPro" id="IPR053229">
    <property type="entry name" value="NADH-Q_oxidrdct_subunit"/>
</dbReference>
<evidence type="ECO:0000259" key="2">
    <source>
        <dbReference type="Pfam" id="PF12853"/>
    </source>
</evidence>
<name>A0A9W9A6A7_9AGAR</name>
<dbReference type="PANTHER" id="PTHR34062">
    <property type="entry name" value="OXIDOREDUCTASE 21 KDA SUBUNIT, PUTATIVE (AFU_ORTHOLOGUE AFUA_4G04750)-RELATED"/>
    <property type="match status" value="1"/>
</dbReference>
<gene>
    <name evidence="3" type="ORF">C8J55DRAFT_543205</name>
</gene>
<dbReference type="Proteomes" id="UP001150238">
    <property type="component" value="Unassembled WGS sequence"/>
</dbReference>
<evidence type="ECO:0000259" key="1">
    <source>
        <dbReference type="Pfam" id="PF10785"/>
    </source>
</evidence>
<dbReference type="Pfam" id="PF10785">
    <property type="entry name" value="NADH-u_ox-rdase"/>
    <property type="match status" value="2"/>
</dbReference>
<organism evidence="3 4">
    <name type="scientific">Lentinula lateritia</name>
    <dbReference type="NCBI Taxonomy" id="40482"/>
    <lineage>
        <taxon>Eukaryota</taxon>
        <taxon>Fungi</taxon>
        <taxon>Dikarya</taxon>
        <taxon>Basidiomycota</taxon>
        <taxon>Agaricomycotina</taxon>
        <taxon>Agaricomycetes</taxon>
        <taxon>Agaricomycetidae</taxon>
        <taxon>Agaricales</taxon>
        <taxon>Marasmiineae</taxon>
        <taxon>Omphalotaceae</taxon>
        <taxon>Lentinula</taxon>
    </lineage>
</organism>
<sequence length="202" mass="22209">MPEKVLSTPYPVIDIDPHFTRVVRYFRASDYATWGATTLGVPGALLAWEILDPNGLKINRITLSPGEKLPAGRIALGNAIQIVTRRMVTGMRVAAFLGACGGFLLAYQNSSMRFLGFTENAREAQMDLIELSQRAREGKPLYGESHQSPWVQGAAHRNSVFSMLKFSAFPMFNFVNHPHHGVDTSKYGVGAKEVGDAKEAEV</sequence>
<evidence type="ECO:0000313" key="4">
    <source>
        <dbReference type="Proteomes" id="UP001150238"/>
    </source>
</evidence>
<accession>A0A9W9A6A7</accession>
<reference evidence="3" key="2">
    <citation type="journal article" date="2023" name="Proc. Natl. Acad. Sci. U.S.A.">
        <title>A global phylogenomic analysis of the shiitake genus Lentinula.</title>
        <authorList>
            <person name="Sierra-Patev S."/>
            <person name="Min B."/>
            <person name="Naranjo-Ortiz M."/>
            <person name="Looney B."/>
            <person name="Konkel Z."/>
            <person name="Slot J.C."/>
            <person name="Sakamoto Y."/>
            <person name="Steenwyk J.L."/>
            <person name="Rokas A."/>
            <person name="Carro J."/>
            <person name="Camarero S."/>
            <person name="Ferreira P."/>
            <person name="Molpeceres G."/>
            <person name="Ruiz-Duenas F.J."/>
            <person name="Serrano A."/>
            <person name="Henrissat B."/>
            <person name="Drula E."/>
            <person name="Hughes K.W."/>
            <person name="Mata J.L."/>
            <person name="Ishikawa N.K."/>
            <person name="Vargas-Isla R."/>
            <person name="Ushijima S."/>
            <person name="Smith C.A."/>
            <person name="Donoghue J."/>
            <person name="Ahrendt S."/>
            <person name="Andreopoulos W."/>
            <person name="He G."/>
            <person name="LaButti K."/>
            <person name="Lipzen A."/>
            <person name="Ng V."/>
            <person name="Riley R."/>
            <person name="Sandor L."/>
            <person name="Barry K."/>
            <person name="Martinez A.T."/>
            <person name="Xiao Y."/>
            <person name="Gibbons J.G."/>
            <person name="Terashima K."/>
            <person name="Grigoriev I.V."/>
            <person name="Hibbett D."/>
        </authorList>
    </citation>
    <scope>NUCLEOTIDE SEQUENCE</scope>
    <source>
        <strain evidence="3">Sp2 HRB7682 ss15</strain>
    </source>
</reference>
<reference evidence="3" key="1">
    <citation type="submission" date="2022-08" db="EMBL/GenBank/DDBJ databases">
        <authorList>
            <consortium name="DOE Joint Genome Institute"/>
            <person name="Min B."/>
            <person name="Riley R."/>
            <person name="Sierra-Patev S."/>
            <person name="Naranjo-Ortiz M."/>
            <person name="Looney B."/>
            <person name="Konkel Z."/>
            <person name="Slot J.C."/>
            <person name="Sakamoto Y."/>
            <person name="Steenwyk J.L."/>
            <person name="Rokas A."/>
            <person name="Carro J."/>
            <person name="Camarero S."/>
            <person name="Ferreira P."/>
            <person name="Molpeceres G."/>
            <person name="Ruiz-Duenas F.J."/>
            <person name="Serrano A."/>
            <person name="Henrissat B."/>
            <person name="Drula E."/>
            <person name="Hughes K.W."/>
            <person name="Mata J.L."/>
            <person name="Ishikawa N.K."/>
            <person name="Vargas-Isla R."/>
            <person name="Ushijima S."/>
            <person name="Smith C.A."/>
            <person name="Ahrendt S."/>
            <person name="Andreopoulos W."/>
            <person name="He G."/>
            <person name="Labutti K."/>
            <person name="Lipzen A."/>
            <person name="Ng V."/>
            <person name="Sandor L."/>
            <person name="Barry K."/>
            <person name="Martinez A.T."/>
            <person name="Xiao Y."/>
            <person name="Gibbons J.G."/>
            <person name="Terashima K."/>
            <person name="Hibbett D.S."/>
            <person name="Grigoriev I.V."/>
        </authorList>
    </citation>
    <scope>NUCLEOTIDE SEQUENCE</scope>
    <source>
        <strain evidence="3">Sp2 HRB7682 ss15</strain>
    </source>
</reference>
<dbReference type="InterPro" id="IPR019721">
    <property type="entry name" value="NADH-UbQ_OxRdtase_su21_N"/>
</dbReference>
<dbReference type="InterPro" id="IPR024549">
    <property type="entry name" value="NADH-UbQ_OxRdtase_su21_C_fun"/>
</dbReference>